<proteinExistence type="predicted"/>
<evidence type="ECO:0000313" key="1">
    <source>
        <dbReference type="EMBL" id="CAB4343520.1"/>
    </source>
</evidence>
<dbReference type="EMBL" id="CAESAJ010000166">
    <property type="protein sequence ID" value="CAB4343520.1"/>
    <property type="molecule type" value="Genomic_DNA"/>
</dbReference>
<protein>
    <submittedName>
        <fullName evidence="1">Unannotated protein</fullName>
    </submittedName>
</protein>
<reference evidence="1" key="1">
    <citation type="submission" date="2020-05" db="EMBL/GenBank/DDBJ databases">
        <authorList>
            <person name="Chiriac C."/>
            <person name="Salcher M."/>
            <person name="Ghai R."/>
            <person name="Kavagutti S V."/>
        </authorList>
    </citation>
    <scope>NUCLEOTIDE SEQUENCE</scope>
</reference>
<dbReference type="AlphaFoldDB" id="A0A6J5ZSB5"/>
<organism evidence="1">
    <name type="scientific">freshwater metagenome</name>
    <dbReference type="NCBI Taxonomy" id="449393"/>
    <lineage>
        <taxon>unclassified sequences</taxon>
        <taxon>metagenomes</taxon>
        <taxon>ecological metagenomes</taxon>
    </lineage>
</organism>
<sequence length="33" mass="3438">MPVNEANADQNVVMIATAHTPAIPPGTEYGRTA</sequence>
<accession>A0A6J5ZSB5</accession>
<gene>
    <name evidence="1" type="ORF">UFOPK3770_01184</name>
</gene>
<name>A0A6J5ZSB5_9ZZZZ</name>